<evidence type="ECO:0000256" key="1">
    <source>
        <dbReference type="ARBA" id="ARBA00007557"/>
    </source>
</evidence>
<evidence type="ECO:0000256" key="2">
    <source>
        <dbReference type="ARBA" id="ARBA00022448"/>
    </source>
</evidence>
<dbReference type="InterPro" id="IPR014729">
    <property type="entry name" value="Rossmann-like_a/b/a_fold"/>
</dbReference>
<dbReference type="PANTHER" id="PTHR21294">
    <property type="entry name" value="ELECTRON TRANSFER FLAVOPROTEIN BETA-SUBUNIT"/>
    <property type="match status" value="1"/>
</dbReference>
<feature type="domain" description="Electron transfer flavoprotein alpha/beta-subunit N-terminal" evidence="4">
    <location>
        <begin position="3"/>
        <end position="201"/>
    </location>
</feature>
<dbReference type="GO" id="GO:0009055">
    <property type="term" value="F:electron transfer activity"/>
    <property type="evidence" value="ECO:0007669"/>
    <property type="project" value="InterPro"/>
</dbReference>
<dbReference type="SMART" id="SM00893">
    <property type="entry name" value="ETF"/>
    <property type="match status" value="1"/>
</dbReference>
<comment type="similarity">
    <text evidence="1">Belongs to the ETF beta-subunit/FixA family.</text>
</comment>
<dbReference type="AlphaFoldDB" id="A0A6J6C0I9"/>
<dbReference type="CDD" id="cd01714">
    <property type="entry name" value="ETF_beta"/>
    <property type="match status" value="1"/>
</dbReference>
<dbReference type="PANTHER" id="PTHR21294:SF8">
    <property type="entry name" value="ELECTRON TRANSFER FLAVOPROTEIN SUBUNIT BETA"/>
    <property type="match status" value="1"/>
</dbReference>
<evidence type="ECO:0000313" key="6">
    <source>
        <dbReference type="EMBL" id="CAB4770229.1"/>
    </source>
</evidence>
<dbReference type="EMBL" id="CAEZZT010000010">
    <property type="protein sequence ID" value="CAB4770229.1"/>
    <property type="molecule type" value="Genomic_DNA"/>
</dbReference>
<keyword evidence="3" id="KW-0249">Electron transport</keyword>
<organism evidence="5">
    <name type="scientific">freshwater metagenome</name>
    <dbReference type="NCBI Taxonomy" id="449393"/>
    <lineage>
        <taxon>unclassified sequences</taxon>
        <taxon>metagenomes</taxon>
        <taxon>ecological metagenomes</taxon>
    </lineage>
</organism>
<protein>
    <submittedName>
        <fullName evidence="5">Unannotated protein</fullName>
    </submittedName>
</protein>
<dbReference type="Gene3D" id="3.40.50.620">
    <property type="entry name" value="HUPs"/>
    <property type="match status" value="1"/>
</dbReference>
<evidence type="ECO:0000313" key="5">
    <source>
        <dbReference type="EMBL" id="CAB4544614.1"/>
    </source>
</evidence>
<proteinExistence type="inferred from homology"/>
<dbReference type="GO" id="GO:0005829">
    <property type="term" value="C:cytosol"/>
    <property type="evidence" value="ECO:0007669"/>
    <property type="project" value="TreeGrafter"/>
</dbReference>
<reference evidence="5" key="1">
    <citation type="submission" date="2020-05" db="EMBL/GenBank/DDBJ databases">
        <authorList>
            <person name="Chiriac C."/>
            <person name="Salcher M."/>
            <person name="Ghai R."/>
            <person name="Kavagutti S V."/>
        </authorList>
    </citation>
    <scope>NUCLEOTIDE SEQUENCE</scope>
</reference>
<dbReference type="PIRSF" id="PIRSF000090">
    <property type="entry name" value="Beta-ETF"/>
    <property type="match status" value="1"/>
</dbReference>
<dbReference type="EMBL" id="CAEZSI010000119">
    <property type="protein sequence ID" value="CAB4544614.1"/>
    <property type="molecule type" value="Genomic_DNA"/>
</dbReference>
<gene>
    <name evidence="5" type="ORF">UFOPK1412_00846</name>
    <name evidence="6" type="ORF">UFOPK2918_00243</name>
    <name evidence="7" type="ORF">UFOPK4303_00620</name>
</gene>
<name>A0A6J6C0I9_9ZZZZ</name>
<accession>A0A6J6C0I9</accession>
<evidence type="ECO:0000313" key="7">
    <source>
        <dbReference type="EMBL" id="CAB5048259.1"/>
    </source>
</evidence>
<dbReference type="Pfam" id="PF01012">
    <property type="entry name" value="ETF"/>
    <property type="match status" value="1"/>
</dbReference>
<evidence type="ECO:0000259" key="4">
    <source>
        <dbReference type="SMART" id="SM00893"/>
    </source>
</evidence>
<dbReference type="InterPro" id="IPR012255">
    <property type="entry name" value="ETF_b"/>
</dbReference>
<dbReference type="EMBL" id="CAFBQI010000039">
    <property type="protein sequence ID" value="CAB5048259.1"/>
    <property type="molecule type" value="Genomic_DNA"/>
</dbReference>
<sequence length="243" mass="25514">MIGGLLDRANVDAVLNDLDEYAVEEALRIAETHGGNEEGGPNTVTVISMGPERATEAVRKALSMGANDAILISDPKLAGADALMTAETLSAVISKNQYDIVICGTESTDARMSVVPAMISEKLGWAQLTFASKVEVDPSAKKTSITRVTEAGVDEIVAQFPCVVSVVEKINEPRYPSFKGIMAAKKKTIEICDLASTGASVSTSWSAVLDAAPRPPRAAGVVITDDGSGGTKFVDFLAEKKLI</sequence>
<dbReference type="SUPFAM" id="SSF52402">
    <property type="entry name" value="Adenine nucleotide alpha hydrolases-like"/>
    <property type="match status" value="1"/>
</dbReference>
<keyword evidence="2" id="KW-0813">Transport</keyword>
<evidence type="ECO:0000256" key="3">
    <source>
        <dbReference type="ARBA" id="ARBA00022982"/>
    </source>
</evidence>
<dbReference type="InterPro" id="IPR033948">
    <property type="entry name" value="ETF_beta_N"/>
</dbReference>
<dbReference type="InterPro" id="IPR014730">
    <property type="entry name" value="ETF_a/b_N"/>
</dbReference>